<evidence type="ECO:0000256" key="5">
    <source>
        <dbReference type="SAM" id="Phobius"/>
    </source>
</evidence>
<evidence type="ECO:0000256" key="4">
    <source>
        <dbReference type="ARBA" id="ARBA00022729"/>
    </source>
</evidence>
<gene>
    <name evidence="7" type="ORF">COB67_12415</name>
</gene>
<dbReference type="GO" id="GO:0030313">
    <property type="term" value="C:cell envelope"/>
    <property type="evidence" value="ECO:0007669"/>
    <property type="project" value="UniProtKB-SubCell"/>
</dbReference>
<dbReference type="GO" id="GO:1904680">
    <property type="term" value="F:peptide transmembrane transporter activity"/>
    <property type="evidence" value="ECO:0007669"/>
    <property type="project" value="TreeGrafter"/>
</dbReference>
<keyword evidence="5" id="KW-1133">Transmembrane helix</keyword>
<keyword evidence="5" id="KW-0472">Membrane</keyword>
<comment type="similarity">
    <text evidence="2">Belongs to the bacterial solute-binding protein 5 family.</text>
</comment>
<dbReference type="PANTHER" id="PTHR30290">
    <property type="entry name" value="PERIPLASMIC BINDING COMPONENT OF ABC TRANSPORTER"/>
    <property type="match status" value="1"/>
</dbReference>
<sequence length="279" mass="31131">MTAHDIVWAIRRNIDPKTAAAASYMLFMLKNADDIGTGKNKDINSIGVKALDDYTVQFELKGSAGYFPSVVANAIFDPLPKDTIETHGTKWTEPENIVSNGSYKLSRWDKGNQLIIKKNMDFYDAANVQIEEVRYLIIPEASTTLAMYENNEIDILGGKYVPLPEIPRIMNDPILKKDYSIQPELCTYYLAFNNQRAPMDNPLVRKAFNTAIDRQLLAVIGRSIPSMALAPMLALFFGLTLQLVPIARWTTWDSKILPTIALGLGSASLIARLTRASML</sequence>
<evidence type="ECO:0000313" key="8">
    <source>
        <dbReference type="Proteomes" id="UP000218113"/>
    </source>
</evidence>
<proteinExistence type="inferred from homology"/>
<keyword evidence="5" id="KW-0812">Transmembrane</keyword>
<feature type="transmembrane region" description="Helical" evidence="5">
    <location>
        <begin position="224"/>
        <end position="244"/>
    </location>
</feature>
<evidence type="ECO:0000256" key="3">
    <source>
        <dbReference type="ARBA" id="ARBA00022448"/>
    </source>
</evidence>
<comment type="subcellular location">
    <subcellularLocation>
        <location evidence="1">Cell envelope</location>
    </subcellularLocation>
</comment>
<evidence type="ECO:0000256" key="1">
    <source>
        <dbReference type="ARBA" id="ARBA00004196"/>
    </source>
</evidence>
<reference evidence="8" key="1">
    <citation type="submission" date="2017-08" db="EMBL/GenBank/DDBJ databases">
        <title>A dynamic microbial community with high functional redundancy inhabits the cold, oxic subseafloor aquifer.</title>
        <authorList>
            <person name="Tully B.J."/>
            <person name="Wheat C.G."/>
            <person name="Glazer B.T."/>
            <person name="Huber J.A."/>
        </authorList>
    </citation>
    <scope>NUCLEOTIDE SEQUENCE [LARGE SCALE GENOMIC DNA]</scope>
</reference>
<dbReference type="InterPro" id="IPR039424">
    <property type="entry name" value="SBP_5"/>
</dbReference>
<dbReference type="AlphaFoldDB" id="A0A2A4SSJ7"/>
<dbReference type="Gene3D" id="3.40.190.10">
    <property type="entry name" value="Periplasmic binding protein-like II"/>
    <property type="match status" value="1"/>
</dbReference>
<dbReference type="Gene3D" id="3.90.76.10">
    <property type="entry name" value="Dipeptide-binding Protein, Domain 1"/>
    <property type="match status" value="1"/>
</dbReference>
<accession>A0A2A4SSJ7</accession>
<keyword evidence="3" id="KW-0813">Transport</keyword>
<comment type="caution">
    <text evidence="7">The sequence shown here is derived from an EMBL/GenBank/DDBJ whole genome shotgun (WGS) entry which is preliminary data.</text>
</comment>
<feature type="domain" description="Solute-binding protein family 5" evidence="6">
    <location>
        <begin position="1"/>
        <end position="217"/>
    </location>
</feature>
<dbReference type="Pfam" id="PF00496">
    <property type="entry name" value="SBP_bac_5"/>
    <property type="match status" value="1"/>
</dbReference>
<dbReference type="SUPFAM" id="SSF53850">
    <property type="entry name" value="Periplasmic binding protein-like II"/>
    <property type="match status" value="1"/>
</dbReference>
<dbReference type="EMBL" id="NVSR01000136">
    <property type="protein sequence ID" value="PCI23875.1"/>
    <property type="molecule type" value="Genomic_DNA"/>
</dbReference>
<keyword evidence="4" id="KW-0732">Signal</keyword>
<feature type="transmembrane region" description="Helical" evidence="5">
    <location>
        <begin position="256"/>
        <end position="274"/>
    </location>
</feature>
<organism evidence="7 8">
    <name type="scientific">SAR324 cluster bacterium</name>
    <dbReference type="NCBI Taxonomy" id="2024889"/>
    <lineage>
        <taxon>Bacteria</taxon>
        <taxon>Deltaproteobacteria</taxon>
        <taxon>SAR324 cluster</taxon>
    </lineage>
</organism>
<name>A0A2A4SSJ7_9DELT</name>
<dbReference type="InterPro" id="IPR000914">
    <property type="entry name" value="SBP_5_dom"/>
</dbReference>
<dbReference type="Gene3D" id="3.10.105.10">
    <property type="entry name" value="Dipeptide-binding Protein, Domain 3"/>
    <property type="match status" value="1"/>
</dbReference>
<dbReference type="GO" id="GO:0015833">
    <property type="term" value="P:peptide transport"/>
    <property type="evidence" value="ECO:0007669"/>
    <property type="project" value="TreeGrafter"/>
</dbReference>
<dbReference type="Proteomes" id="UP000218113">
    <property type="component" value="Unassembled WGS sequence"/>
</dbReference>
<dbReference type="PANTHER" id="PTHR30290:SF10">
    <property type="entry name" value="PERIPLASMIC OLIGOPEPTIDE-BINDING PROTEIN-RELATED"/>
    <property type="match status" value="1"/>
</dbReference>
<evidence type="ECO:0000256" key="2">
    <source>
        <dbReference type="ARBA" id="ARBA00005695"/>
    </source>
</evidence>
<protein>
    <recommendedName>
        <fullName evidence="6">Solute-binding protein family 5 domain-containing protein</fullName>
    </recommendedName>
</protein>
<evidence type="ECO:0000313" key="7">
    <source>
        <dbReference type="EMBL" id="PCI23875.1"/>
    </source>
</evidence>
<evidence type="ECO:0000259" key="6">
    <source>
        <dbReference type="Pfam" id="PF00496"/>
    </source>
</evidence>